<evidence type="ECO:0000313" key="13">
    <source>
        <dbReference type="Proteomes" id="UP000275408"/>
    </source>
</evidence>
<comment type="caution">
    <text evidence="12">The sequence shown here is derived from an EMBL/GenBank/DDBJ whole genome shotgun (WGS) entry which is preliminary data.</text>
</comment>
<keyword evidence="7 9" id="KW-0067">ATP-binding</keyword>
<evidence type="ECO:0000256" key="8">
    <source>
        <dbReference type="ARBA" id="ARBA00023136"/>
    </source>
</evidence>
<dbReference type="GO" id="GO:0004430">
    <property type="term" value="F:1-phosphatidylinositol 4-kinase activity"/>
    <property type="evidence" value="ECO:0007669"/>
    <property type="project" value="UniProtKB-UniRule"/>
</dbReference>
<dbReference type="GO" id="GO:0005802">
    <property type="term" value="C:trans-Golgi network"/>
    <property type="evidence" value="ECO:0007669"/>
    <property type="project" value="TreeGrafter"/>
</dbReference>
<dbReference type="GO" id="GO:0007030">
    <property type="term" value="P:Golgi organization"/>
    <property type="evidence" value="ECO:0007669"/>
    <property type="project" value="TreeGrafter"/>
</dbReference>
<evidence type="ECO:0000256" key="4">
    <source>
        <dbReference type="ARBA" id="ARBA00022679"/>
    </source>
</evidence>
<name>A0A3M6U1W6_POCDA</name>
<evidence type="ECO:0000256" key="2">
    <source>
        <dbReference type="ARBA" id="ARBA00008941"/>
    </source>
</evidence>
<keyword evidence="13" id="KW-1185">Reference proteome</keyword>
<dbReference type="EMBL" id="RCHS01002416">
    <property type="protein sequence ID" value="RMX47514.1"/>
    <property type="molecule type" value="Genomic_DNA"/>
</dbReference>
<protein>
    <recommendedName>
        <fullName evidence="9">Phosphatidylinositol 4-kinase type 2</fullName>
        <ecNumber evidence="9">2.7.1.67</ecNumber>
    </recommendedName>
</protein>
<dbReference type="EC" id="2.7.1.67" evidence="9"/>
<reference evidence="12 13" key="1">
    <citation type="journal article" date="2018" name="Sci. Rep.">
        <title>Comparative analysis of the Pocillopora damicornis genome highlights role of immune system in coral evolution.</title>
        <authorList>
            <person name="Cunning R."/>
            <person name="Bay R.A."/>
            <person name="Gillette P."/>
            <person name="Baker A.C."/>
            <person name="Traylor-Knowles N."/>
        </authorList>
    </citation>
    <scope>NUCLEOTIDE SEQUENCE [LARGE SCALE GENOMIC DNA]</scope>
    <source>
        <strain evidence="12">RSMAS</strain>
        <tissue evidence="12">Whole animal</tissue>
    </source>
</reference>
<evidence type="ECO:0000256" key="9">
    <source>
        <dbReference type="RuleBase" id="RU367084"/>
    </source>
</evidence>
<evidence type="ECO:0000256" key="7">
    <source>
        <dbReference type="ARBA" id="ARBA00022840"/>
    </source>
</evidence>
<proteinExistence type="inferred from homology"/>
<keyword evidence="4 9" id="KW-0808">Transferase</keyword>
<keyword evidence="6 9" id="KW-0418">Kinase</keyword>
<evidence type="ECO:0000256" key="5">
    <source>
        <dbReference type="ARBA" id="ARBA00022741"/>
    </source>
</evidence>
<dbReference type="Proteomes" id="UP000275408">
    <property type="component" value="Unassembled WGS sequence"/>
</dbReference>
<dbReference type="GO" id="GO:0007032">
    <property type="term" value="P:endosome organization"/>
    <property type="evidence" value="ECO:0007669"/>
    <property type="project" value="TreeGrafter"/>
</dbReference>
<keyword evidence="3" id="KW-1003">Cell membrane</keyword>
<feature type="region of interest" description="Disordered" evidence="10">
    <location>
        <begin position="38"/>
        <end position="72"/>
    </location>
</feature>
<feature type="domain" description="PI3K/PI4K catalytic" evidence="11">
    <location>
        <begin position="94"/>
        <end position="398"/>
    </location>
</feature>
<dbReference type="Pfam" id="PF00454">
    <property type="entry name" value="PI3_PI4_kinase"/>
    <property type="match status" value="1"/>
</dbReference>
<dbReference type="AlphaFoldDB" id="A0A3M6U1W6"/>
<comment type="catalytic activity">
    <reaction evidence="9">
        <text>a 1,2-diacyl-sn-glycero-3-phospho-(1D-myo-inositol) + ATP = a 1,2-diacyl-sn-glycero-3-phospho-(1D-myo-inositol 4-phosphate) + ADP + H(+)</text>
        <dbReference type="Rhea" id="RHEA:19877"/>
        <dbReference type="ChEBI" id="CHEBI:15378"/>
        <dbReference type="ChEBI" id="CHEBI:30616"/>
        <dbReference type="ChEBI" id="CHEBI:57880"/>
        <dbReference type="ChEBI" id="CHEBI:58178"/>
        <dbReference type="ChEBI" id="CHEBI:456216"/>
        <dbReference type="EC" id="2.7.1.67"/>
    </reaction>
</comment>
<accession>A0A3M6U1W6</accession>
<evidence type="ECO:0000259" key="11">
    <source>
        <dbReference type="PROSITE" id="PS50290"/>
    </source>
</evidence>
<dbReference type="OrthoDB" id="3349449at2759"/>
<comment type="subcellular location">
    <subcellularLocation>
        <location evidence="1">Cell membrane</location>
    </subcellularLocation>
    <subcellularLocation>
        <location evidence="9">Membrane</location>
        <topology evidence="9">Peripheral membrane protein</topology>
    </subcellularLocation>
</comment>
<organism evidence="12 13">
    <name type="scientific">Pocillopora damicornis</name>
    <name type="common">Cauliflower coral</name>
    <name type="synonym">Millepora damicornis</name>
    <dbReference type="NCBI Taxonomy" id="46731"/>
    <lineage>
        <taxon>Eukaryota</taxon>
        <taxon>Metazoa</taxon>
        <taxon>Cnidaria</taxon>
        <taxon>Anthozoa</taxon>
        <taxon>Hexacorallia</taxon>
        <taxon>Scleractinia</taxon>
        <taxon>Astrocoeniina</taxon>
        <taxon>Pocilloporidae</taxon>
        <taxon>Pocillopora</taxon>
    </lineage>
</organism>
<dbReference type="InterPro" id="IPR039756">
    <property type="entry name" value="Lsb6/PI4K2"/>
</dbReference>
<dbReference type="GO" id="GO:0005768">
    <property type="term" value="C:endosome"/>
    <property type="evidence" value="ECO:0007669"/>
    <property type="project" value="TreeGrafter"/>
</dbReference>
<dbReference type="STRING" id="46731.A0A3M6U1W6"/>
<gene>
    <name evidence="12" type="ORF">pdam_00002177</name>
</gene>
<dbReference type="PANTHER" id="PTHR12865:SF1">
    <property type="entry name" value="PHOSPHATIDYLINOSITOL 4-KINASE TYPE 2"/>
    <property type="match status" value="1"/>
</dbReference>
<dbReference type="InterPro" id="IPR000403">
    <property type="entry name" value="PI3/4_kinase_cat_dom"/>
</dbReference>
<dbReference type="PROSITE" id="PS50290">
    <property type="entry name" value="PI3_4_KINASE_3"/>
    <property type="match status" value="1"/>
</dbReference>
<dbReference type="GO" id="GO:0005765">
    <property type="term" value="C:lysosomal membrane"/>
    <property type="evidence" value="ECO:0007669"/>
    <property type="project" value="TreeGrafter"/>
</dbReference>
<keyword evidence="5 9" id="KW-0547">Nucleotide-binding</keyword>
<evidence type="ECO:0000313" key="12">
    <source>
        <dbReference type="EMBL" id="RMX47514.1"/>
    </source>
</evidence>
<comment type="similarity">
    <text evidence="2 9">Belongs to the PI3/PI4-kinase family. Type II PI4K subfamily.</text>
</comment>
<evidence type="ECO:0000256" key="6">
    <source>
        <dbReference type="ARBA" id="ARBA00022777"/>
    </source>
</evidence>
<evidence type="ECO:0000256" key="10">
    <source>
        <dbReference type="SAM" id="MobiDB-lite"/>
    </source>
</evidence>
<keyword evidence="8 9" id="KW-0472">Membrane</keyword>
<dbReference type="GO" id="GO:0005886">
    <property type="term" value="C:plasma membrane"/>
    <property type="evidence" value="ECO:0007669"/>
    <property type="project" value="UniProtKB-SubCell"/>
</dbReference>
<evidence type="ECO:0000256" key="1">
    <source>
        <dbReference type="ARBA" id="ARBA00004236"/>
    </source>
</evidence>
<dbReference type="GO" id="GO:0046854">
    <property type="term" value="P:phosphatidylinositol phosphate biosynthetic process"/>
    <property type="evidence" value="ECO:0007669"/>
    <property type="project" value="UniProtKB-UniRule"/>
</dbReference>
<dbReference type="GO" id="GO:0005524">
    <property type="term" value="F:ATP binding"/>
    <property type="evidence" value="ECO:0007669"/>
    <property type="project" value="UniProtKB-UniRule"/>
</dbReference>
<dbReference type="PANTHER" id="PTHR12865">
    <property type="entry name" value="PHOSPHATIDYLINOSITOL 4-KINASE TYPE-II"/>
    <property type="match status" value="1"/>
</dbReference>
<sequence>MSVDDTGRPLIDFASEGRLNGPDVVPYHADPASYSTAIVGGSHYDSRTSEQRPLLGRSRSRMDSHSDTEYQGNHFDDPEFSSLIQAAEQAIDVGILPERIYQGSSGSYFVKDKEGKKIGVFKPKDEEPYGHLNPKWTKWCHKICCPCCFGRNCLIPNQGYLSEAGASLVDQKLGLNIVPKTKVVRLASDTFNYTAFDRAKARSKRFATERFPDTLGKHVKAGLPPKLGSFQTFVDGYKDAEFHLRKFEVEPLQAITNKDFLIQFQKLLQYCSNQGDWDYVDPPKIYVAAIDNGLAFPFKHPDSWRAYPFYWAWLTQAKEPFMDEISDFVLPQIADMNFVQDLTEDLYLLFREDKGFDKSLFERQMSVLRGQILNLTQALRDKKSPLQLVQMPVVTVERKKIESGDRLRSQSHAFTQSFQHRPPFFSWC</sequence>
<evidence type="ECO:0000256" key="3">
    <source>
        <dbReference type="ARBA" id="ARBA00022475"/>
    </source>
</evidence>